<dbReference type="InterPro" id="IPR035920">
    <property type="entry name" value="YhbY-like_sf"/>
</dbReference>
<dbReference type="SMART" id="SM01103">
    <property type="entry name" value="CRS1_YhbY"/>
    <property type="match status" value="1"/>
</dbReference>
<dbReference type="Pfam" id="PF01985">
    <property type="entry name" value="CRS1_YhbY"/>
    <property type="match status" value="1"/>
</dbReference>
<evidence type="ECO:0000256" key="2">
    <source>
        <dbReference type="ARBA" id="ARBA00022737"/>
    </source>
</evidence>
<name>A0A6A2Z4P2_HIBSY</name>
<accession>A0A6A2Z4P2</accession>
<dbReference type="PANTHER" id="PTHR46247:SF3">
    <property type="entry name" value="CRS2-ASSOCIATED FACTOR 2, CHLOROPLASTIC"/>
    <property type="match status" value="1"/>
</dbReference>
<protein>
    <recommendedName>
        <fullName evidence="8">CRM domain-containing protein</fullName>
    </recommendedName>
</protein>
<organism evidence="9 10">
    <name type="scientific">Hibiscus syriacus</name>
    <name type="common">Rose of Sharon</name>
    <dbReference type="NCBI Taxonomy" id="106335"/>
    <lineage>
        <taxon>Eukaryota</taxon>
        <taxon>Viridiplantae</taxon>
        <taxon>Streptophyta</taxon>
        <taxon>Embryophyta</taxon>
        <taxon>Tracheophyta</taxon>
        <taxon>Spermatophyta</taxon>
        <taxon>Magnoliopsida</taxon>
        <taxon>eudicotyledons</taxon>
        <taxon>Gunneridae</taxon>
        <taxon>Pentapetalae</taxon>
        <taxon>rosids</taxon>
        <taxon>malvids</taxon>
        <taxon>Malvales</taxon>
        <taxon>Malvaceae</taxon>
        <taxon>Malvoideae</taxon>
        <taxon>Hibiscus</taxon>
    </lineage>
</organism>
<keyword evidence="1" id="KW-0507">mRNA processing</keyword>
<evidence type="ECO:0000259" key="8">
    <source>
        <dbReference type="PROSITE" id="PS51295"/>
    </source>
</evidence>
<dbReference type="InterPro" id="IPR001890">
    <property type="entry name" value="RNA-binding_CRM"/>
</dbReference>
<dbReference type="GO" id="GO:1990904">
    <property type="term" value="C:ribonucleoprotein complex"/>
    <property type="evidence" value="ECO:0007669"/>
    <property type="project" value="UniProtKB-KW"/>
</dbReference>
<gene>
    <name evidence="9" type="ORF">F3Y22_tig00111057pilonHSYRG00017</name>
</gene>
<dbReference type="GO" id="GO:0006397">
    <property type="term" value="P:mRNA processing"/>
    <property type="evidence" value="ECO:0007669"/>
    <property type="project" value="UniProtKB-KW"/>
</dbReference>
<evidence type="ECO:0000256" key="1">
    <source>
        <dbReference type="ARBA" id="ARBA00022664"/>
    </source>
</evidence>
<evidence type="ECO:0000313" key="9">
    <source>
        <dbReference type="EMBL" id="KAE8686573.1"/>
    </source>
</evidence>
<evidence type="ECO:0000256" key="7">
    <source>
        <dbReference type="PROSITE-ProRule" id="PRU00626"/>
    </source>
</evidence>
<keyword evidence="5" id="KW-0508">mRNA splicing</keyword>
<evidence type="ECO:0000313" key="10">
    <source>
        <dbReference type="Proteomes" id="UP000436088"/>
    </source>
</evidence>
<evidence type="ECO:0000256" key="3">
    <source>
        <dbReference type="ARBA" id="ARBA00022884"/>
    </source>
</evidence>
<evidence type="ECO:0000256" key="6">
    <source>
        <dbReference type="ARBA" id="ARBA00023274"/>
    </source>
</evidence>
<dbReference type="Proteomes" id="UP000436088">
    <property type="component" value="Unassembled WGS sequence"/>
</dbReference>
<feature type="domain" description="CRM" evidence="8">
    <location>
        <begin position="20"/>
        <end position="135"/>
    </location>
</feature>
<evidence type="ECO:0000256" key="4">
    <source>
        <dbReference type="ARBA" id="ARBA00022946"/>
    </source>
</evidence>
<dbReference type="Gene3D" id="3.30.110.60">
    <property type="entry name" value="YhbY-like"/>
    <property type="match status" value="1"/>
</dbReference>
<dbReference type="AlphaFoldDB" id="A0A6A2Z4P2"/>
<dbReference type="GO" id="GO:0003723">
    <property type="term" value="F:RNA binding"/>
    <property type="evidence" value="ECO:0007669"/>
    <property type="project" value="UniProtKB-UniRule"/>
</dbReference>
<dbReference type="EMBL" id="VEPZ02001214">
    <property type="protein sequence ID" value="KAE8686573.1"/>
    <property type="molecule type" value="Genomic_DNA"/>
</dbReference>
<keyword evidence="4" id="KW-0809">Transit peptide</keyword>
<dbReference type="InterPro" id="IPR044599">
    <property type="entry name" value="CAF1P_plant"/>
</dbReference>
<sequence length="138" mass="15934">MLWKPVTTPVYPKLIQEAPEGLTKAEADQFRKKGKSLLPIWRFYHMHLPFPEVSNHFFIHVSTKNGVYSSFVKDVRDAFEGSPLVKIDCKGMHASDYKKIGAKLKELVPCVLLPFDDEQILMWRGREWKSMYGDTSST</sequence>
<dbReference type="SUPFAM" id="SSF75471">
    <property type="entry name" value="YhbY-like"/>
    <property type="match status" value="1"/>
</dbReference>
<evidence type="ECO:0000256" key="5">
    <source>
        <dbReference type="ARBA" id="ARBA00023187"/>
    </source>
</evidence>
<keyword evidence="6" id="KW-0687">Ribonucleoprotein</keyword>
<comment type="caution">
    <text evidence="9">The sequence shown here is derived from an EMBL/GenBank/DDBJ whole genome shotgun (WGS) entry which is preliminary data.</text>
</comment>
<reference evidence="9" key="1">
    <citation type="submission" date="2019-09" db="EMBL/GenBank/DDBJ databases">
        <title>Draft genome information of white flower Hibiscus syriacus.</title>
        <authorList>
            <person name="Kim Y.-M."/>
        </authorList>
    </citation>
    <scope>NUCLEOTIDE SEQUENCE [LARGE SCALE GENOMIC DNA]</scope>
    <source>
        <strain evidence="9">YM2019G1</strain>
    </source>
</reference>
<dbReference type="PANTHER" id="PTHR46247">
    <property type="entry name" value="CRS2-ASSOCIATED FACTOR 1, CHLOROPLASTIC"/>
    <property type="match status" value="1"/>
</dbReference>
<keyword evidence="2" id="KW-0677">Repeat</keyword>
<keyword evidence="3 7" id="KW-0694">RNA-binding</keyword>
<keyword evidence="10" id="KW-1185">Reference proteome</keyword>
<dbReference type="PROSITE" id="PS51295">
    <property type="entry name" value="CRM"/>
    <property type="match status" value="1"/>
</dbReference>
<dbReference type="GO" id="GO:0000373">
    <property type="term" value="P:Group II intron splicing"/>
    <property type="evidence" value="ECO:0007669"/>
    <property type="project" value="InterPro"/>
</dbReference>
<proteinExistence type="predicted"/>